<feature type="non-terminal residue" evidence="1">
    <location>
        <position position="60"/>
    </location>
</feature>
<accession>A0ABN7WM49</accession>
<keyword evidence="2" id="KW-1185">Reference proteome</keyword>
<sequence>MAMLIIDTVFNKIANDIVDNIVDGIVNKTVNDNSDGDCNGISVVSDDVTEQKYLLQYNKY</sequence>
<protein>
    <submittedName>
        <fullName evidence="1">23785_t:CDS:1</fullName>
    </submittedName>
</protein>
<gene>
    <name evidence="1" type="ORF">GMARGA_LOCUS32014</name>
</gene>
<name>A0ABN7WM49_GIGMA</name>
<evidence type="ECO:0000313" key="1">
    <source>
        <dbReference type="EMBL" id="CAG8834361.1"/>
    </source>
</evidence>
<evidence type="ECO:0000313" key="2">
    <source>
        <dbReference type="Proteomes" id="UP000789901"/>
    </source>
</evidence>
<dbReference type="Proteomes" id="UP000789901">
    <property type="component" value="Unassembled WGS sequence"/>
</dbReference>
<reference evidence="1 2" key="1">
    <citation type="submission" date="2021-06" db="EMBL/GenBank/DDBJ databases">
        <authorList>
            <person name="Kallberg Y."/>
            <person name="Tangrot J."/>
            <person name="Rosling A."/>
        </authorList>
    </citation>
    <scope>NUCLEOTIDE SEQUENCE [LARGE SCALE GENOMIC DNA]</scope>
    <source>
        <strain evidence="1 2">120-4 pot B 10/14</strain>
    </source>
</reference>
<comment type="caution">
    <text evidence="1">The sequence shown here is derived from an EMBL/GenBank/DDBJ whole genome shotgun (WGS) entry which is preliminary data.</text>
</comment>
<organism evidence="1 2">
    <name type="scientific">Gigaspora margarita</name>
    <dbReference type="NCBI Taxonomy" id="4874"/>
    <lineage>
        <taxon>Eukaryota</taxon>
        <taxon>Fungi</taxon>
        <taxon>Fungi incertae sedis</taxon>
        <taxon>Mucoromycota</taxon>
        <taxon>Glomeromycotina</taxon>
        <taxon>Glomeromycetes</taxon>
        <taxon>Diversisporales</taxon>
        <taxon>Gigasporaceae</taxon>
        <taxon>Gigaspora</taxon>
    </lineage>
</organism>
<dbReference type="EMBL" id="CAJVQB010049184">
    <property type="protein sequence ID" value="CAG8834361.1"/>
    <property type="molecule type" value="Genomic_DNA"/>
</dbReference>
<proteinExistence type="predicted"/>